<dbReference type="CDD" id="cd00293">
    <property type="entry name" value="USP-like"/>
    <property type="match status" value="2"/>
</dbReference>
<dbReference type="Proteomes" id="UP000069620">
    <property type="component" value="Unassembled WGS sequence"/>
</dbReference>
<dbReference type="Gene3D" id="3.40.50.620">
    <property type="entry name" value="HUPs"/>
    <property type="match status" value="2"/>
</dbReference>
<comment type="similarity">
    <text evidence="1">Belongs to the universal stress protein A family.</text>
</comment>
<dbReference type="AlphaFoldDB" id="A0A100W379"/>
<dbReference type="PANTHER" id="PTHR46268">
    <property type="entry name" value="STRESS RESPONSE PROTEIN NHAX"/>
    <property type="match status" value="1"/>
</dbReference>
<dbReference type="PANTHER" id="PTHR46268:SF6">
    <property type="entry name" value="UNIVERSAL STRESS PROTEIN UP12"/>
    <property type="match status" value="1"/>
</dbReference>
<evidence type="ECO:0000313" key="3">
    <source>
        <dbReference type="EMBL" id="GAS90766.1"/>
    </source>
</evidence>
<dbReference type="SUPFAM" id="SSF52402">
    <property type="entry name" value="Adenine nucleotide alpha hydrolases-like"/>
    <property type="match status" value="2"/>
</dbReference>
<dbReference type="RefSeq" id="WP_062830839.1">
    <property type="nucleotide sequence ID" value="NZ_BCSX01000044.1"/>
</dbReference>
<evidence type="ECO:0000313" key="4">
    <source>
        <dbReference type="Proteomes" id="UP000069620"/>
    </source>
</evidence>
<gene>
    <name evidence="3" type="ORF">RMCB_4862</name>
</gene>
<dbReference type="STRING" id="146020.RMCB_4862"/>
<reference evidence="4" key="2">
    <citation type="submission" date="2016-02" db="EMBL/GenBank/DDBJ databases">
        <title>Draft genome sequence of five rapidly growing Mycobacterium species.</title>
        <authorList>
            <person name="Katahira K."/>
            <person name="Gotou Y."/>
            <person name="Iida K."/>
            <person name="Ogura Y."/>
            <person name="Hayashi T."/>
        </authorList>
    </citation>
    <scope>NUCLEOTIDE SEQUENCE [LARGE SCALE GENOMIC DNA]</scope>
    <source>
        <strain evidence="4">JCM15654</strain>
    </source>
</reference>
<dbReference type="PRINTS" id="PR01438">
    <property type="entry name" value="UNVRSLSTRESS"/>
</dbReference>
<dbReference type="InterPro" id="IPR006016">
    <property type="entry name" value="UspA"/>
</dbReference>
<dbReference type="Pfam" id="PF00582">
    <property type="entry name" value="Usp"/>
    <property type="match status" value="2"/>
</dbReference>
<reference evidence="4" key="1">
    <citation type="journal article" date="2016" name="Genome Announc.">
        <title>Draft Genome Sequences of Five Rapidly Growing Mycobacterium Species, M. thermoresistibile, M. fortuitum subsp. acetamidolyticum, M. canariasense, M. brisbanense, and M. novocastrense.</title>
        <authorList>
            <person name="Katahira K."/>
            <person name="Ogura Y."/>
            <person name="Gotoh Y."/>
            <person name="Hayashi T."/>
        </authorList>
    </citation>
    <scope>NUCLEOTIDE SEQUENCE [LARGE SCALE GENOMIC DNA]</scope>
    <source>
        <strain evidence="4">JCM15654</strain>
    </source>
</reference>
<name>A0A100W379_9MYCO</name>
<protein>
    <submittedName>
        <fullName evidence="3">Universal stress family protein</fullName>
    </submittedName>
</protein>
<evidence type="ECO:0000259" key="2">
    <source>
        <dbReference type="Pfam" id="PF00582"/>
    </source>
</evidence>
<dbReference type="OrthoDB" id="5242641at2"/>
<dbReference type="InterPro" id="IPR014729">
    <property type="entry name" value="Rossmann-like_a/b/a_fold"/>
</dbReference>
<proteinExistence type="inferred from homology"/>
<sequence length="302" mass="31892">MTILVGYPLKRRAKAVLSLAGMLARTSGQDLLVCVVIPAPWTPGLSRADQGYRAYIDELVDTAVAQAREDLDADVSAQFVTVHAKSASAGLLEAASQHQASVIVTGSSDSGQFGYISLSSVADRLLHSSHLPVAVAPRGFRSSGKKISRITLAFTGGEQSSLLLVSARAMAAEYGCALRLASFAVHLSPPETARFRDEHGAVLAEWTEDIYAAAEKALSSGGQPQASRPEIVLGHGRDWDEAFESIEWEPGEVLVIGSSETGPVARVFIGSRATKIVRHAPVPVIVVPREAAEELAEAKGGD</sequence>
<organism evidence="3 4">
    <name type="scientific">Mycolicibacterium brisbanense</name>
    <dbReference type="NCBI Taxonomy" id="146020"/>
    <lineage>
        <taxon>Bacteria</taxon>
        <taxon>Bacillati</taxon>
        <taxon>Actinomycetota</taxon>
        <taxon>Actinomycetes</taxon>
        <taxon>Mycobacteriales</taxon>
        <taxon>Mycobacteriaceae</taxon>
        <taxon>Mycolicibacterium</taxon>
    </lineage>
</organism>
<dbReference type="EMBL" id="BCSX01000044">
    <property type="protein sequence ID" value="GAS90766.1"/>
    <property type="molecule type" value="Genomic_DNA"/>
</dbReference>
<dbReference type="InterPro" id="IPR006015">
    <property type="entry name" value="Universal_stress_UspA"/>
</dbReference>
<accession>A0A100W379</accession>
<keyword evidence="4" id="KW-1185">Reference proteome</keyword>
<comment type="caution">
    <text evidence="3">The sequence shown here is derived from an EMBL/GenBank/DDBJ whole genome shotgun (WGS) entry which is preliminary data.</text>
</comment>
<feature type="domain" description="UspA" evidence="2">
    <location>
        <begin position="2"/>
        <end position="136"/>
    </location>
</feature>
<feature type="domain" description="UspA" evidence="2">
    <location>
        <begin position="148"/>
        <end position="288"/>
    </location>
</feature>
<evidence type="ECO:0000256" key="1">
    <source>
        <dbReference type="ARBA" id="ARBA00008791"/>
    </source>
</evidence>